<dbReference type="PANTHER" id="PTHR10125">
    <property type="entry name" value="P2X PURINOCEPTOR"/>
    <property type="match status" value="1"/>
</dbReference>
<reference evidence="16 17" key="1">
    <citation type="submission" date="2018-03" db="EMBL/GenBank/DDBJ databases">
        <title>Finding Nemo's genes: A chromosome-scale reference assembly of the genome of the orange clownfish Amphiprion percula.</title>
        <authorList>
            <person name="Lehmann R."/>
        </authorList>
    </citation>
    <scope>NUCLEOTIDE SEQUENCE</scope>
</reference>
<dbReference type="STRING" id="161767.ENSAPEP00000029175"/>
<keyword evidence="6 14" id="KW-1133">Transmembrane helix</keyword>
<reference evidence="16" key="2">
    <citation type="submission" date="2025-08" db="UniProtKB">
        <authorList>
            <consortium name="Ensembl"/>
        </authorList>
    </citation>
    <scope>IDENTIFICATION</scope>
</reference>
<dbReference type="GO" id="GO:0004931">
    <property type="term" value="F:extracellularly ATP-gated monoatomic cation channel activity"/>
    <property type="evidence" value="ECO:0007669"/>
    <property type="project" value="InterPro"/>
</dbReference>
<protein>
    <recommendedName>
        <fullName evidence="14">P2X purinoceptor</fullName>
    </recommendedName>
</protein>
<feature type="domain" description="P2X purinoreceptor 7 intracellular" evidence="15">
    <location>
        <begin position="375"/>
        <end position="549"/>
    </location>
</feature>
<dbReference type="GeneTree" id="ENSGT01020000230351"/>
<dbReference type="GO" id="GO:0005524">
    <property type="term" value="F:ATP binding"/>
    <property type="evidence" value="ECO:0007669"/>
    <property type="project" value="InterPro"/>
</dbReference>
<evidence type="ECO:0000256" key="13">
    <source>
        <dbReference type="ARBA" id="ARBA00036634"/>
    </source>
</evidence>
<comment type="catalytic activity">
    <reaction evidence="13">
        <text>Ca(2+)(in) = Ca(2+)(out)</text>
        <dbReference type="Rhea" id="RHEA:29671"/>
        <dbReference type="ChEBI" id="CHEBI:29108"/>
    </reaction>
</comment>
<evidence type="ECO:0000256" key="9">
    <source>
        <dbReference type="ARBA" id="ARBA00023157"/>
    </source>
</evidence>
<dbReference type="InterPro" id="IPR053792">
    <property type="entry name" value="P2X_RECEPTOR_CS"/>
</dbReference>
<keyword evidence="17" id="KW-1185">Reference proteome</keyword>
<comment type="subcellular location">
    <subcellularLocation>
        <location evidence="1">Cell membrane</location>
        <topology evidence="1">Multi-pass membrane protein</topology>
    </subcellularLocation>
    <subcellularLocation>
        <location evidence="14">Membrane</location>
        <topology evidence="14">Multi-pass membrane protein</topology>
    </subcellularLocation>
</comment>
<evidence type="ECO:0000256" key="2">
    <source>
        <dbReference type="ARBA" id="ARBA00009848"/>
    </source>
</evidence>
<reference evidence="16" key="3">
    <citation type="submission" date="2025-09" db="UniProtKB">
        <authorList>
            <consortium name="Ensembl"/>
        </authorList>
    </citation>
    <scope>IDENTIFICATION</scope>
</reference>
<keyword evidence="14" id="KW-0675">Receptor</keyword>
<dbReference type="Ensembl" id="ENSAPET00000029951.1">
    <property type="protein sequence ID" value="ENSAPEP00000029175.1"/>
    <property type="gene ID" value="ENSAPEG00000020631.1"/>
</dbReference>
<dbReference type="GO" id="GO:0005886">
    <property type="term" value="C:plasma membrane"/>
    <property type="evidence" value="ECO:0007669"/>
    <property type="project" value="UniProtKB-SubCell"/>
</dbReference>
<dbReference type="Pfam" id="PF20478">
    <property type="entry name" value="P2RX7_C"/>
    <property type="match status" value="1"/>
</dbReference>
<proteinExistence type="inferred from homology"/>
<dbReference type="OMA" id="YYCSPEY"/>
<evidence type="ECO:0000313" key="17">
    <source>
        <dbReference type="Proteomes" id="UP000265080"/>
    </source>
</evidence>
<dbReference type="InterPro" id="IPR027309">
    <property type="entry name" value="P2X_extracellular_dom_sf"/>
</dbReference>
<dbReference type="GO" id="GO:0070588">
    <property type="term" value="P:calcium ion transmembrane transport"/>
    <property type="evidence" value="ECO:0007669"/>
    <property type="project" value="TreeGrafter"/>
</dbReference>
<evidence type="ECO:0000256" key="4">
    <source>
        <dbReference type="ARBA" id="ARBA00022475"/>
    </source>
</evidence>
<evidence type="ECO:0000259" key="15">
    <source>
        <dbReference type="Pfam" id="PF20478"/>
    </source>
</evidence>
<name>A0A3P8TST3_AMPPE</name>
<evidence type="ECO:0000256" key="11">
    <source>
        <dbReference type="ARBA" id="ARBA00023286"/>
    </source>
</evidence>
<evidence type="ECO:0000256" key="14">
    <source>
        <dbReference type="RuleBase" id="RU000681"/>
    </source>
</evidence>
<organism evidence="16 17">
    <name type="scientific">Amphiprion percula</name>
    <name type="common">Orange clownfish</name>
    <name type="synonym">Lutjanus percula</name>
    <dbReference type="NCBI Taxonomy" id="161767"/>
    <lineage>
        <taxon>Eukaryota</taxon>
        <taxon>Metazoa</taxon>
        <taxon>Chordata</taxon>
        <taxon>Craniata</taxon>
        <taxon>Vertebrata</taxon>
        <taxon>Euteleostomi</taxon>
        <taxon>Actinopterygii</taxon>
        <taxon>Neopterygii</taxon>
        <taxon>Teleostei</taxon>
        <taxon>Neoteleostei</taxon>
        <taxon>Acanthomorphata</taxon>
        <taxon>Ovalentaria</taxon>
        <taxon>Pomacentridae</taxon>
        <taxon>Amphiprion</taxon>
    </lineage>
</organism>
<keyword evidence="5 14" id="KW-0812">Transmembrane</keyword>
<dbReference type="InterPro" id="IPR059116">
    <property type="entry name" value="P2X_receptor"/>
</dbReference>
<keyword evidence="11" id="KW-1071">Ligand-gated ion channel</keyword>
<keyword evidence="12 14" id="KW-0407">Ion channel</keyword>
<keyword evidence="10" id="KW-0325">Glycoprotein</keyword>
<dbReference type="AlphaFoldDB" id="A0A3P8TST3"/>
<dbReference type="PANTHER" id="PTHR10125:SF13">
    <property type="entry name" value="P2X PURINOCEPTOR 7"/>
    <property type="match status" value="1"/>
</dbReference>
<dbReference type="PRINTS" id="PR01307">
    <property type="entry name" value="P2XRECEPTOR"/>
</dbReference>
<evidence type="ECO:0000256" key="3">
    <source>
        <dbReference type="ARBA" id="ARBA00022448"/>
    </source>
</evidence>
<keyword evidence="3 14" id="KW-0813">Transport</keyword>
<comment type="caution">
    <text evidence="14">Lacks conserved residue(s) required for the propagation of feature annotation.</text>
</comment>
<dbReference type="GO" id="GO:0033198">
    <property type="term" value="P:response to ATP"/>
    <property type="evidence" value="ECO:0007669"/>
    <property type="project" value="InterPro"/>
</dbReference>
<dbReference type="PRINTS" id="PR01314">
    <property type="entry name" value="P2X7RECEPTOR"/>
</dbReference>
<evidence type="ECO:0000313" key="16">
    <source>
        <dbReference type="Ensembl" id="ENSAPEP00000029175.1"/>
    </source>
</evidence>
<sequence>MPSCSVLRLCQYETNKLVRIQSVWLGSLKWSLNAAILLFICVMMLWNRKYQEFDLVVSSVTAKLKGVAQTRLPGVGEVVWDVVDFSRASQEKNSFFVVTNVIVTKNQKQGRCAEVLFPSKDRSPCRSDQDCEKGGWDLHSHGIQTGSCVKFDVSRKTCEVSAWCPIETKTSPPRHKQLLISLFSRRNILPGMSADYLKSCNRGNDSLCPIFRLGDVVRSAGEKFSEMAVEGGVIGIQIKWDCNLDPLMHRCLPRYSFRRLDEKESNRTLYPGLNFRFAKYNQVNGVEERTLYKAFGIRFDVMVFGQAGKFSFIQLIVYVGSTLSYYALTTVLMDWLIGTSCYSAEVGQNYSERKVEDVQDQQKVTRGLTTTCDWLKRSQRKSLQDVKPTSVIISVFLSHQEDPGHLRAVLCLLQPGTDQNQDQDQDQDQNPRPSAPSWCKCDRCVPASLPQEQLCCRRSSGGCISSSPLFDRLVLRRPLLEAVLLYQDPLAPPQDRVRTAALRHCAYRQFIGWRFGSPPAGCHPAVPSCCVRRIREEYPSPDGQYRGFRPVRTTATMQGSANGEL</sequence>
<dbReference type="InterPro" id="IPR001429">
    <property type="entry name" value="P2X_purnocptor"/>
</dbReference>
<dbReference type="Proteomes" id="UP000265080">
    <property type="component" value="Chromosome 5"/>
</dbReference>
<comment type="similarity">
    <text evidence="2 14">Belongs to the P2X receptor family.</text>
</comment>
<keyword evidence="7 14" id="KW-0406">Ion transport</keyword>
<comment type="function">
    <text evidence="14">Receptor for ATP that acts as a ligand-gated ion channel.</text>
</comment>
<keyword evidence="9" id="KW-1015">Disulfide bond</keyword>
<dbReference type="GO" id="GO:0001614">
    <property type="term" value="F:purinergic nucleotide receptor activity"/>
    <property type="evidence" value="ECO:0007669"/>
    <property type="project" value="InterPro"/>
</dbReference>
<dbReference type="NCBIfam" id="TIGR00863">
    <property type="entry name" value="P2X"/>
    <property type="match status" value="1"/>
</dbReference>
<dbReference type="InterPro" id="IPR046815">
    <property type="entry name" value="P2RX7_C"/>
</dbReference>
<dbReference type="InterPro" id="IPR003050">
    <property type="entry name" value="P2X7_purinoceptor"/>
</dbReference>
<evidence type="ECO:0000256" key="7">
    <source>
        <dbReference type="ARBA" id="ARBA00023065"/>
    </source>
</evidence>
<dbReference type="Gene3D" id="1.10.287.940">
    <property type="entry name" value="atp-gated p2x4 ion channel"/>
    <property type="match status" value="1"/>
</dbReference>
<keyword evidence="4" id="KW-1003">Cell membrane</keyword>
<feature type="transmembrane region" description="Helical" evidence="14">
    <location>
        <begin position="30"/>
        <end position="46"/>
    </location>
</feature>
<dbReference type="GO" id="GO:0098794">
    <property type="term" value="C:postsynapse"/>
    <property type="evidence" value="ECO:0007669"/>
    <property type="project" value="GOC"/>
</dbReference>
<accession>A0A3P8TST3</accession>
<evidence type="ECO:0000256" key="12">
    <source>
        <dbReference type="ARBA" id="ARBA00023303"/>
    </source>
</evidence>
<evidence type="ECO:0000256" key="6">
    <source>
        <dbReference type="ARBA" id="ARBA00022989"/>
    </source>
</evidence>
<evidence type="ECO:0000256" key="10">
    <source>
        <dbReference type="ARBA" id="ARBA00023180"/>
    </source>
</evidence>
<dbReference type="Gene3D" id="2.60.490.10">
    <property type="entry name" value="atp-gated p2x4 ion channel domain"/>
    <property type="match status" value="1"/>
</dbReference>
<dbReference type="PROSITE" id="PS01212">
    <property type="entry name" value="P2X_RECEPTOR"/>
    <property type="match status" value="1"/>
</dbReference>
<evidence type="ECO:0000256" key="5">
    <source>
        <dbReference type="ARBA" id="ARBA00022692"/>
    </source>
</evidence>
<evidence type="ECO:0000256" key="8">
    <source>
        <dbReference type="ARBA" id="ARBA00023136"/>
    </source>
</evidence>
<dbReference type="Pfam" id="PF00864">
    <property type="entry name" value="P2X_receptor"/>
    <property type="match status" value="1"/>
</dbReference>
<keyword evidence="8 14" id="KW-0472">Membrane</keyword>
<evidence type="ECO:0000256" key="1">
    <source>
        <dbReference type="ARBA" id="ARBA00004651"/>
    </source>
</evidence>